<dbReference type="EMBL" id="CP096040">
    <property type="protein sequence ID" value="USQ95752.1"/>
    <property type="molecule type" value="Genomic_DNA"/>
</dbReference>
<sequence>MNRLFDAVVMSARPESAPRQADPLPVIPQQLKVIWAALKLEQARGVQGAA</sequence>
<protein>
    <submittedName>
        <fullName evidence="1">Uncharacterized protein</fullName>
    </submittedName>
</protein>
<evidence type="ECO:0000313" key="2">
    <source>
        <dbReference type="Proteomes" id="UP001057520"/>
    </source>
</evidence>
<name>A0ABY4ZSG2_9CAUL</name>
<reference evidence="1 2" key="1">
    <citation type="submission" date="2022-04" db="EMBL/GenBank/DDBJ databases">
        <title>Genome sequence of soybean root-associated Caulobacter segnis RL271.</title>
        <authorList>
            <person name="Longley R."/>
            <person name="Bonito G."/>
            <person name="Trigodet F."/>
            <person name="Crosson S."/>
            <person name="Fiebig A."/>
        </authorList>
    </citation>
    <scope>NUCLEOTIDE SEQUENCE [LARGE SCALE GENOMIC DNA]</scope>
    <source>
        <strain evidence="1 2">RL271</strain>
    </source>
</reference>
<dbReference type="Proteomes" id="UP001057520">
    <property type="component" value="Chromosome"/>
</dbReference>
<proteinExistence type="predicted"/>
<organism evidence="1 2">
    <name type="scientific">Caulobacter segnis</name>
    <dbReference type="NCBI Taxonomy" id="88688"/>
    <lineage>
        <taxon>Bacteria</taxon>
        <taxon>Pseudomonadati</taxon>
        <taxon>Pseudomonadota</taxon>
        <taxon>Alphaproteobacteria</taxon>
        <taxon>Caulobacterales</taxon>
        <taxon>Caulobacteraceae</taxon>
        <taxon>Caulobacter</taxon>
    </lineage>
</organism>
<gene>
    <name evidence="1" type="ORF">MZV50_24980</name>
</gene>
<keyword evidence="2" id="KW-1185">Reference proteome</keyword>
<accession>A0ABY4ZSG2</accession>
<evidence type="ECO:0000313" key="1">
    <source>
        <dbReference type="EMBL" id="USQ95752.1"/>
    </source>
</evidence>